<organism evidence="1">
    <name type="scientific">Rhizophora mucronata</name>
    <name type="common">Asiatic mangrove</name>
    <dbReference type="NCBI Taxonomy" id="61149"/>
    <lineage>
        <taxon>Eukaryota</taxon>
        <taxon>Viridiplantae</taxon>
        <taxon>Streptophyta</taxon>
        <taxon>Embryophyta</taxon>
        <taxon>Tracheophyta</taxon>
        <taxon>Spermatophyta</taxon>
        <taxon>Magnoliopsida</taxon>
        <taxon>eudicotyledons</taxon>
        <taxon>Gunneridae</taxon>
        <taxon>Pentapetalae</taxon>
        <taxon>rosids</taxon>
        <taxon>fabids</taxon>
        <taxon>Malpighiales</taxon>
        <taxon>Rhizophoraceae</taxon>
        <taxon>Rhizophora</taxon>
    </lineage>
</organism>
<dbReference type="EMBL" id="GGEC01031538">
    <property type="protein sequence ID" value="MBX12022.1"/>
    <property type="molecule type" value="Transcribed_RNA"/>
</dbReference>
<evidence type="ECO:0000313" key="1">
    <source>
        <dbReference type="EMBL" id="MBX12022.1"/>
    </source>
</evidence>
<reference evidence="1" key="1">
    <citation type="submission" date="2018-02" db="EMBL/GenBank/DDBJ databases">
        <title>Rhizophora mucronata_Transcriptome.</title>
        <authorList>
            <person name="Meera S.P."/>
            <person name="Sreeshan A."/>
            <person name="Augustine A."/>
        </authorList>
    </citation>
    <scope>NUCLEOTIDE SEQUENCE</scope>
    <source>
        <tissue evidence="1">Leaf</tissue>
    </source>
</reference>
<proteinExistence type="predicted"/>
<protein>
    <submittedName>
        <fullName evidence="1">Uncharacterized protein</fullName>
    </submittedName>
</protein>
<sequence>MKLGYKEKKPAPCQGPFTRFAMPFVYGHQSPYIYNYLFIYIYISE</sequence>
<dbReference type="AlphaFoldDB" id="A0A2P2L222"/>
<accession>A0A2P2L222</accession>
<name>A0A2P2L222_RHIMU</name>